<comment type="caution">
    <text evidence="1">The sequence shown here is derived from an EMBL/GenBank/DDBJ whole genome shotgun (WGS) entry which is preliminary data.</text>
</comment>
<protein>
    <submittedName>
        <fullName evidence="1">Uncharacterized protein</fullName>
    </submittedName>
</protein>
<accession>A0A5B7I5E9</accession>
<proteinExistence type="predicted"/>
<evidence type="ECO:0000313" key="1">
    <source>
        <dbReference type="EMBL" id="MPC80581.1"/>
    </source>
</evidence>
<evidence type="ECO:0000313" key="2">
    <source>
        <dbReference type="Proteomes" id="UP000324222"/>
    </source>
</evidence>
<dbReference type="EMBL" id="VSRR010054442">
    <property type="protein sequence ID" value="MPC80581.1"/>
    <property type="molecule type" value="Genomic_DNA"/>
</dbReference>
<keyword evidence="2" id="KW-1185">Reference proteome</keyword>
<organism evidence="1 2">
    <name type="scientific">Portunus trituberculatus</name>
    <name type="common">Swimming crab</name>
    <name type="synonym">Neptunus trituberculatus</name>
    <dbReference type="NCBI Taxonomy" id="210409"/>
    <lineage>
        <taxon>Eukaryota</taxon>
        <taxon>Metazoa</taxon>
        <taxon>Ecdysozoa</taxon>
        <taxon>Arthropoda</taxon>
        <taxon>Crustacea</taxon>
        <taxon>Multicrustacea</taxon>
        <taxon>Malacostraca</taxon>
        <taxon>Eumalacostraca</taxon>
        <taxon>Eucarida</taxon>
        <taxon>Decapoda</taxon>
        <taxon>Pleocyemata</taxon>
        <taxon>Brachyura</taxon>
        <taxon>Eubrachyura</taxon>
        <taxon>Portunoidea</taxon>
        <taxon>Portunidae</taxon>
        <taxon>Portuninae</taxon>
        <taxon>Portunus</taxon>
    </lineage>
</organism>
<sequence>MSPNNALPPSLPCTRDNTLLADTLLKELKHQNPSPDPLHSFTVTLTTVPNQQPVQHTPSLSSYYRYTVICHTRYYTYCYFAPCYTLLHPATPCFTLLHPATSYTLLPHAPEHNYQSGEL</sequence>
<gene>
    <name evidence="1" type="ORF">E2C01_075164</name>
</gene>
<dbReference type="AlphaFoldDB" id="A0A5B7I5E9"/>
<name>A0A5B7I5E9_PORTR</name>
<reference evidence="1 2" key="1">
    <citation type="submission" date="2019-05" db="EMBL/GenBank/DDBJ databases">
        <title>Another draft genome of Portunus trituberculatus and its Hox gene families provides insights of decapod evolution.</title>
        <authorList>
            <person name="Jeong J.-H."/>
            <person name="Song I."/>
            <person name="Kim S."/>
            <person name="Choi T."/>
            <person name="Kim D."/>
            <person name="Ryu S."/>
            <person name="Kim W."/>
        </authorList>
    </citation>
    <scope>NUCLEOTIDE SEQUENCE [LARGE SCALE GENOMIC DNA]</scope>
    <source>
        <tissue evidence="1">Muscle</tissue>
    </source>
</reference>
<dbReference type="Proteomes" id="UP000324222">
    <property type="component" value="Unassembled WGS sequence"/>
</dbReference>